<feature type="transmembrane region" description="Helical" evidence="1">
    <location>
        <begin position="176"/>
        <end position="194"/>
    </location>
</feature>
<feature type="transmembrane region" description="Helical" evidence="1">
    <location>
        <begin position="234"/>
        <end position="252"/>
    </location>
</feature>
<keyword evidence="3" id="KW-0645">Protease</keyword>
<reference evidence="3 4" key="1">
    <citation type="journal article" date="2019" name="Emerg. Microbes Infect.">
        <title>Comprehensive subspecies identification of 175 nontuberculous mycobacteria species based on 7547 genomic profiles.</title>
        <authorList>
            <person name="Matsumoto Y."/>
            <person name="Kinjo T."/>
            <person name="Motooka D."/>
            <person name="Nabeya D."/>
            <person name="Jung N."/>
            <person name="Uechi K."/>
            <person name="Horii T."/>
            <person name="Iida T."/>
            <person name="Fujita J."/>
            <person name="Nakamura S."/>
        </authorList>
    </citation>
    <scope>NUCLEOTIDE SEQUENCE [LARGE SCALE GENOMIC DNA]</scope>
    <source>
        <strain evidence="3 4">JCM 18538</strain>
    </source>
</reference>
<feature type="transmembrane region" description="Helical" evidence="1">
    <location>
        <begin position="107"/>
        <end position="127"/>
    </location>
</feature>
<feature type="transmembrane region" description="Helical" evidence="1">
    <location>
        <begin position="133"/>
        <end position="155"/>
    </location>
</feature>
<dbReference type="RefSeq" id="WP_163920056.1">
    <property type="nucleotide sequence ID" value="NZ_AP022593.1"/>
</dbReference>
<keyword evidence="1" id="KW-0472">Membrane</keyword>
<feature type="domain" description="CAAX prenyl protease 2/Lysostaphin resistance protein A-like" evidence="2">
    <location>
        <begin position="143"/>
        <end position="245"/>
    </location>
</feature>
<feature type="transmembrane region" description="Helical" evidence="1">
    <location>
        <begin position="206"/>
        <end position="227"/>
    </location>
</feature>
<geneLocation type="plasmid" evidence="4">
    <name>pjcm18538 dna</name>
</geneLocation>
<protein>
    <submittedName>
        <fullName evidence="3">CAAX amino protease</fullName>
    </submittedName>
</protein>
<dbReference type="InterPro" id="IPR042150">
    <property type="entry name" value="MmRce1-like"/>
</dbReference>
<dbReference type="EMBL" id="AP022593">
    <property type="protein sequence ID" value="BBY50534.1"/>
    <property type="molecule type" value="Genomic_DNA"/>
</dbReference>
<proteinExistence type="predicted"/>
<dbReference type="GO" id="GO:0080120">
    <property type="term" value="P:CAAX-box protein maturation"/>
    <property type="evidence" value="ECO:0007669"/>
    <property type="project" value="UniProtKB-ARBA"/>
</dbReference>
<evidence type="ECO:0000313" key="4">
    <source>
        <dbReference type="Proteomes" id="UP000467428"/>
    </source>
</evidence>
<dbReference type="InterPro" id="IPR003675">
    <property type="entry name" value="Rce1/LyrA-like_dom"/>
</dbReference>
<feature type="transmembrane region" description="Helical" evidence="1">
    <location>
        <begin position="264"/>
        <end position="282"/>
    </location>
</feature>
<evidence type="ECO:0000313" key="3">
    <source>
        <dbReference type="EMBL" id="BBY50534.1"/>
    </source>
</evidence>
<keyword evidence="3" id="KW-0378">Hydrolase</keyword>
<evidence type="ECO:0000256" key="1">
    <source>
        <dbReference type="SAM" id="Phobius"/>
    </source>
</evidence>
<keyword evidence="1" id="KW-0812">Transmembrane</keyword>
<sequence>MTGLDTDPAAPTSLGFIRSHPLVTFFVMANALSWIAWTPYILSSNGLSVWDYRFPEVLGTAQIAGLLPGLYLGPITSAFVVTAVADGRPGLRRWCSRLGRWRVARRWYALALLGVPAAMLVAGAAFSGGDVRAPSALALAAYAPGLVLQMLTTGIGEEPGWRDFALPRLQSQLGPLRAVFVLGPLWGVWHLPLFLTDWGGWPNAHWSRPLVFLVFCVAFSVVLSWVFNCTGESLPIAMLMHVSVNNFASILWADVFPSLDAERAMVAMTSLTVITAAVVLVGTRGRLGYGGEPLTSRPPHPHRR</sequence>
<feature type="transmembrane region" description="Helical" evidence="1">
    <location>
        <begin position="22"/>
        <end position="42"/>
    </location>
</feature>
<evidence type="ECO:0000259" key="2">
    <source>
        <dbReference type="Pfam" id="PF02517"/>
    </source>
</evidence>
<dbReference type="GO" id="GO:0004175">
    <property type="term" value="F:endopeptidase activity"/>
    <property type="evidence" value="ECO:0007669"/>
    <property type="project" value="UniProtKB-ARBA"/>
</dbReference>
<organism evidence="3 4">
    <name type="scientific">Mycolicibacterium arabiense</name>
    <dbReference type="NCBI Taxonomy" id="1286181"/>
    <lineage>
        <taxon>Bacteria</taxon>
        <taxon>Bacillati</taxon>
        <taxon>Actinomycetota</taxon>
        <taxon>Actinomycetes</taxon>
        <taxon>Mycobacteriales</taxon>
        <taxon>Mycobacteriaceae</taxon>
        <taxon>Mycolicibacterium</taxon>
    </lineage>
</organism>
<gene>
    <name evidence="3" type="ORF">MARA_40020</name>
</gene>
<feature type="transmembrane region" description="Helical" evidence="1">
    <location>
        <begin position="62"/>
        <end position="86"/>
    </location>
</feature>
<dbReference type="PANTHER" id="PTHR35797">
    <property type="entry name" value="PROTEASE-RELATED"/>
    <property type="match status" value="1"/>
</dbReference>
<accession>A0A7I7S0U6</accession>
<dbReference type="GO" id="GO:0006508">
    <property type="term" value="P:proteolysis"/>
    <property type="evidence" value="ECO:0007669"/>
    <property type="project" value="UniProtKB-KW"/>
</dbReference>
<keyword evidence="4" id="KW-1185">Reference proteome</keyword>
<keyword evidence="1" id="KW-1133">Transmembrane helix</keyword>
<dbReference type="KEGG" id="marz:MARA_40020"/>
<dbReference type="AlphaFoldDB" id="A0A7I7S0U6"/>
<dbReference type="Proteomes" id="UP000467428">
    <property type="component" value="Chromosome"/>
</dbReference>
<dbReference type="PANTHER" id="PTHR35797:SF1">
    <property type="entry name" value="PROTEASE"/>
    <property type="match status" value="1"/>
</dbReference>
<dbReference type="Pfam" id="PF02517">
    <property type="entry name" value="Rce1-like"/>
    <property type="match status" value="1"/>
</dbReference>
<name>A0A7I7S0U6_9MYCO</name>